<name>A0A8T2QZT6_CERRI</name>
<accession>A0A8T2QZT6</accession>
<dbReference type="EMBL" id="CM035435">
    <property type="protein sequence ID" value="KAH7289526.1"/>
    <property type="molecule type" value="Genomic_DNA"/>
</dbReference>
<evidence type="ECO:0000313" key="2">
    <source>
        <dbReference type="Proteomes" id="UP000825935"/>
    </source>
</evidence>
<proteinExistence type="predicted"/>
<organism evidence="1 2">
    <name type="scientific">Ceratopteris richardii</name>
    <name type="common">Triangle waterfern</name>
    <dbReference type="NCBI Taxonomy" id="49495"/>
    <lineage>
        <taxon>Eukaryota</taxon>
        <taxon>Viridiplantae</taxon>
        <taxon>Streptophyta</taxon>
        <taxon>Embryophyta</taxon>
        <taxon>Tracheophyta</taxon>
        <taxon>Polypodiopsida</taxon>
        <taxon>Polypodiidae</taxon>
        <taxon>Polypodiales</taxon>
        <taxon>Pteridineae</taxon>
        <taxon>Pteridaceae</taxon>
        <taxon>Parkerioideae</taxon>
        <taxon>Ceratopteris</taxon>
    </lineage>
</organism>
<dbReference type="Proteomes" id="UP000825935">
    <property type="component" value="Chromosome 30"/>
</dbReference>
<dbReference type="AlphaFoldDB" id="A0A8T2QZT6"/>
<protein>
    <submittedName>
        <fullName evidence="1">Uncharacterized protein</fullName>
    </submittedName>
</protein>
<evidence type="ECO:0000313" key="1">
    <source>
        <dbReference type="EMBL" id="KAH7289526.1"/>
    </source>
</evidence>
<gene>
    <name evidence="1" type="ORF">KP509_30G007600</name>
</gene>
<sequence length="138" mass="15869">MISHTLWGELGTSIFFFVLSNYSLQRYCCSSYLFAETHCCSEHLVSMGSSHEALSMLFSRKADQFPPASLCMELHFGGLIFSRRLSQFKLRIIIFVLHARICDIFHPYWQTSYAVTWYNVLFVGPRALCLGARSPQIL</sequence>
<comment type="caution">
    <text evidence="1">The sequence shown here is derived from an EMBL/GenBank/DDBJ whole genome shotgun (WGS) entry which is preliminary data.</text>
</comment>
<keyword evidence="2" id="KW-1185">Reference proteome</keyword>
<reference evidence="1" key="1">
    <citation type="submission" date="2021-08" db="EMBL/GenBank/DDBJ databases">
        <title>WGS assembly of Ceratopteris richardii.</title>
        <authorList>
            <person name="Marchant D.B."/>
            <person name="Chen G."/>
            <person name="Jenkins J."/>
            <person name="Shu S."/>
            <person name="Leebens-Mack J."/>
            <person name="Grimwood J."/>
            <person name="Schmutz J."/>
            <person name="Soltis P."/>
            <person name="Soltis D."/>
            <person name="Chen Z.-H."/>
        </authorList>
    </citation>
    <scope>NUCLEOTIDE SEQUENCE</scope>
    <source>
        <strain evidence="1">Whitten #5841</strain>
        <tissue evidence="1">Leaf</tissue>
    </source>
</reference>